<accession>A0AC34Q9A8</accession>
<proteinExistence type="predicted"/>
<protein>
    <submittedName>
        <fullName evidence="2">Uncharacterized protein</fullName>
    </submittedName>
</protein>
<evidence type="ECO:0000313" key="2">
    <source>
        <dbReference type="WBParaSite" id="JU765_v2.g14079.t1"/>
    </source>
</evidence>
<evidence type="ECO:0000313" key="1">
    <source>
        <dbReference type="Proteomes" id="UP000887576"/>
    </source>
</evidence>
<dbReference type="WBParaSite" id="JU765_v2.g14079.t1">
    <property type="protein sequence ID" value="JU765_v2.g14079.t1"/>
    <property type="gene ID" value="JU765_v2.g14079"/>
</dbReference>
<name>A0AC34Q9A8_9BILA</name>
<reference evidence="2" key="1">
    <citation type="submission" date="2022-11" db="UniProtKB">
        <authorList>
            <consortium name="WormBaseParasite"/>
        </authorList>
    </citation>
    <scope>IDENTIFICATION</scope>
</reference>
<dbReference type="Proteomes" id="UP000887576">
    <property type="component" value="Unplaced"/>
</dbReference>
<sequence>MPIIQEEHENSVTLVSPAVESHVVSTKKVHKQYNPTDLVELAESIQSAKEFVDQNAISKLTIIAQQMAILEEVS</sequence>
<organism evidence="1 2">
    <name type="scientific">Panagrolaimus sp. JU765</name>
    <dbReference type="NCBI Taxonomy" id="591449"/>
    <lineage>
        <taxon>Eukaryota</taxon>
        <taxon>Metazoa</taxon>
        <taxon>Ecdysozoa</taxon>
        <taxon>Nematoda</taxon>
        <taxon>Chromadorea</taxon>
        <taxon>Rhabditida</taxon>
        <taxon>Tylenchina</taxon>
        <taxon>Panagrolaimomorpha</taxon>
        <taxon>Panagrolaimoidea</taxon>
        <taxon>Panagrolaimidae</taxon>
        <taxon>Panagrolaimus</taxon>
    </lineage>
</organism>